<dbReference type="Proteomes" id="UP000053477">
    <property type="component" value="Unassembled WGS sequence"/>
</dbReference>
<reference evidence="3 4" key="1">
    <citation type="submission" date="2015-04" db="EMBL/GenBank/DDBJ databases">
        <title>Complete genome sequence of Schizopora paradoxa KUC8140, a cosmopolitan wood degrader in East Asia.</title>
        <authorList>
            <consortium name="DOE Joint Genome Institute"/>
            <person name="Min B."/>
            <person name="Park H."/>
            <person name="Jang Y."/>
            <person name="Kim J.-J."/>
            <person name="Kim K.H."/>
            <person name="Pangilinan J."/>
            <person name="Lipzen A."/>
            <person name="Riley R."/>
            <person name="Grigoriev I.V."/>
            <person name="Spatafora J.W."/>
            <person name="Choi I.-G."/>
        </authorList>
    </citation>
    <scope>NUCLEOTIDE SEQUENCE [LARGE SCALE GENOMIC DNA]</scope>
    <source>
        <strain evidence="3 4">KUC8140</strain>
    </source>
</reference>
<dbReference type="AlphaFoldDB" id="A0A0H2SFF9"/>
<keyword evidence="2" id="KW-0812">Transmembrane</keyword>
<keyword evidence="4" id="KW-1185">Reference proteome</keyword>
<evidence type="ECO:0000313" key="4">
    <source>
        <dbReference type="Proteomes" id="UP000053477"/>
    </source>
</evidence>
<name>A0A0H2SFF9_9AGAM</name>
<dbReference type="InParanoid" id="A0A0H2SFF9"/>
<evidence type="ECO:0000313" key="3">
    <source>
        <dbReference type="EMBL" id="KLO15821.1"/>
    </source>
</evidence>
<feature type="coiled-coil region" evidence="1">
    <location>
        <begin position="69"/>
        <end position="96"/>
    </location>
</feature>
<keyword evidence="1" id="KW-0175">Coiled coil</keyword>
<evidence type="ECO:0000256" key="2">
    <source>
        <dbReference type="SAM" id="Phobius"/>
    </source>
</evidence>
<evidence type="ECO:0000256" key="1">
    <source>
        <dbReference type="SAM" id="Coils"/>
    </source>
</evidence>
<feature type="transmembrane region" description="Helical" evidence="2">
    <location>
        <begin position="15"/>
        <end position="33"/>
    </location>
</feature>
<keyword evidence="2" id="KW-1133">Transmembrane helix</keyword>
<keyword evidence="2" id="KW-0472">Membrane</keyword>
<protein>
    <submittedName>
        <fullName evidence="3">Uncharacterized protein</fullName>
    </submittedName>
</protein>
<dbReference type="EMBL" id="KQ085924">
    <property type="protein sequence ID" value="KLO15821.1"/>
    <property type="molecule type" value="Genomic_DNA"/>
</dbReference>
<gene>
    <name evidence="3" type="ORF">SCHPADRAFT_244714</name>
</gene>
<proteinExistence type="predicted"/>
<sequence>MPTASRESTLLGPQALYFAPPLACMAAGGVWVFDYQYLASSIIFQCHYTRRIYFCYYTTQLNQSAVPCMKVQNESRDRTKRRAEQVENTMQSFLRRFECRTVRCSTTNCSSALSNLPDRWCTKSWLSEAPPESTALGYS</sequence>
<organism evidence="3 4">
    <name type="scientific">Schizopora paradoxa</name>
    <dbReference type="NCBI Taxonomy" id="27342"/>
    <lineage>
        <taxon>Eukaryota</taxon>
        <taxon>Fungi</taxon>
        <taxon>Dikarya</taxon>
        <taxon>Basidiomycota</taxon>
        <taxon>Agaricomycotina</taxon>
        <taxon>Agaricomycetes</taxon>
        <taxon>Hymenochaetales</taxon>
        <taxon>Schizoporaceae</taxon>
        <taxon>Schizopora</taxon>
    </lineage>
</organism>
<accession>A0A0H2SFF9</accession>